<comment type="caution">
    <text evidence="1">The sequence shown here is derived from an EMBL/GenBank/DDBJ whole genome shotgun (WGS) entry which is preliminary data.</text>
</comment>
<accession>A0A2M8WJZ1</accession>
<protein>
    <submittedName>
        <fullName evidence="1">Uncharacterized protein</fullName>
    </submittedName>
</protein>
<keyword evidence="2" id="KW-1185">Reference proteome</keyword>
<sequence length="78" mass="8421">MQKGGVFPAFFDAVMLVHRVDLMRPPLQLRRATAAYRRAQRSGDTPYQGCCGGSSGSGCPIPLNTHFNGKAQPMPKAT</sequence>
<dbReference type="Proteomes" id="UP000228531">
    <property type="component" value="Unassembled WGS sequence"/>
</dbReference>
<organism evidence="1 2">
    <name type="scientific">Yoonia maricola</name>
    <dbReference type="NCBI Taxonomy" id="420999"/>
    <lineage>
        <taxon>Bacteria</taxon>
        <taxon>Pseudomonadati</taxon>
        <taxon>Pseudomonadota</taxon>
        <taxon>Alphaproteobacteria</taxon>
        <taxon>Rhodobacterales</taxon>
        <taxon>Paracoccaceae</taxon>
        <taxon>Yoonia</taxon>
    </lineage>
</organism>
<reference evidence="1 2" key="1">
    <citation type="submission" date="2017-11" db="EMBL/GenBank/DDBJ databases">
        <title>Genomic Encyclopedia of Archaeal and Bacterial Type Strains, Phase II (KMG-II): From Individual Species to Whole Genera.</title>
        <authorList>
            <person name="Goeker M."/>
        </authorList>
    </citation>
    <scope>NUCLEOTIDE SEQUENCE [LARGE SCALE GENOMIC DNA]</scope>
    <source>
        <strain evidence="1 2">DSM 29128</strain>
    </source>
</reference>
<dbReference type="AlphaFoldDB" id="A0A2M8WJZ1"/>
<evidence type="ECO:0000313" key="2">
    <source>
        <dbReference type="Proteomes" id="UP000228531"/>
    </source>
</evidence>
<name>A0A2M8WJZ1_9RHOB</name>
<evidence type="ECO:0000313" key="1">
    <source>
        <dbReference type="EMBL" id="PJI91239.1"/>
    </source>
</evidence>
<gene>
    <name evidence="1" type="ORF">BC777_0063</name>
</gene>
<proteinExistence type="predicted"/>
<dbReference type="EMBL" id="PGTY01000001">
    <property type="protein sequence ID" value="PJI91239.1"/>
    <property type="molecule type" value="Genomic_DNA"/>
</dbReference>